<feature type="transmembrane region" description="Helical" evidence="1">
    <location>
        <begin position="143"/>
        <end position="160"/>
    </location>
</feature>
<organism evidence="2 3">
    <name type="scientific">Caldiarchaeum subterraneum</name>
    <dbReference type="NCBI Taxonomy" id="311458"/>
    <lineage>
        <taxon>Archaea</taxon>
        <taxon>Nitrososphaerota</taxon>
        <taxon>Candidatus Caldarchaeales</taxon>
        <taxon>Candidatus Caldarchaeaceae</taxon>
        <taxon>Candidatus Caldarchaeum</taxon>
    </lineage>
</organism>
<keyword evidence="1" id="KW-1133">Transmembrane helix</keyword>
<feature type="transmembrane region" description="Helical" evidence="1">
    <location>
        <begin position="55"/>
        <end position="77"/>
    </location>
</feature>
<feature type="transmembrane region" description="Helical" evidence="1">
    <location>
        <begin position="83"/>
        <end position="105"/>
    </location>
</feature>
<dbReference type="AlphaFoldDB" id="A0A833EA13"/>
<name>A0A833EA13_CALS0</name>
<dbReference type="EMBL" id="DQVM01000084">
    <property type="protein sequence ID" value="HIQ29789.1"/>
    <property type="molecule type" value="Genomic_DNA"/>
</dbReference>
<comment type="caution">
    <text evidence="2">The sequence shown here is derived from an EMBL/GenBank/DDBJ whole genome shotgun (WGS) entry which is preliminary data.</text>
</comment>
<feature type="transmembrane region" description="Helical" evidence="1">
    <location>
        <begin position="203"/>
        <end position="222"/>
    </location>
</feature>
<keyword evidence="1" id="KW-0472">Membrane</keyword>
<feature type="transmembrane region" description="Helical" evidence="1">
    <location>
        <begin position="30"/>
        <end position="48"/>
    </location>
</feature>
<evidence type="ECO:0000256" key="1">
    <source>
        <dbReference type="SAM" id="Phobius"/>
    </source>
</evidence>
<proteinExistence type="predicted"/>
<gene>
    <name evidence="2" type="ORF">EYH45_04410</name>
</gene>
<evidence type="ECO:0000313" key="3">
    <source>
        <dbReference type="Proteomes" id="UP000608579"/>
    </source>
</evidence>
<dbReference type="Proteomes" id="UP000608579">
    <property type="component" value="Unassembled WGS sequence"/>
</dbReference>
<feature type="transmembrane region" description="Helical" evidence="1">
    <location>
        <begin position="180"/>
        <end position="197"/>
    </location>
</feature>
<sequence>MSAMLPSTNLFFILGFISLFLILFSEKIQWYGIVVVYLPAVYSLYLLVSEYDSTAFISLAAGYIVAFPIVILLSSIFSNLSGSIIIGFTSSYVAALTLLSAVVNGYATPEKLFIYIVRVFIQRIMGGAAGLFNNNEAPPVSPYLNILTALGMIAVILILFSLEDNKPIVKRSIKIERTPAVILLLATTLSLVSAHLVESFFNSSGLGIAVIGSLLFLAVALTSRKVR</sequence>
<protein>
    <submittedName>
        <fullName evidence="2">Uncharacterized protein</fullName>
    </submittedName>
</protein>
<feature type="transmembrane region" description="Helical" evidence="1">
    <location>
        <begin position="112"/>
        <end position="131"/>
    </location>
</feature>
<keyword evidence="1" id="KW-0812">Transmembrane</keyword>
<accession>A0A833EA13</accession>
<feature type="transmembrane region" description="Helical" evidence="1">
    <location>
        <begin position="7"/>
        <end position="24"/>
    </location>
</feature>
<reference evidence="2" key="1">
    <citation type="journal article" date="2020" name="ISME J.">
        <title>Gammaproteobacteria mediating utilization of methyl-, sulfur- and petroleum organic compounds in deep ocean hydrothermal plumes.</title>
        <authorList>
            <person name="Zhou Z."/>
            <person name="Liu Y."/>
            <person name="Pan J."/>
            <person name="Cron B.R."/>
            <person name="Toner B.M."/>
            <person name="Anantharaman K."/>
            <person name="Breier J.A."/>
            <person name="Dick G.J."/>
            <person name="Li M."/>
        </authorList>
    </citation>
    <scope>NUCLEOTIDE SEQUENCE</scope>
    <source>
        <strain evidence="2">SZUA-1515</strain>
    </source>
</reference>
<evidence type="ECO:0000313" key="2">
    <source>
        <dbReference type="EMBL" id="HIQ29789.1"/>
    </source>
</evidence>